<dbReference type="SUPFAM" id="SSF53474">
    <property type="entry name" value="alpha/beta-Hydrolases"/>
    <property type="match status" value="1"/>
</dbReference>
<protein>
    <recommendedName>
        <fullName evidence="5">Alpha/beta hydrolase fold-3 domain-containing protein</fullName>
    </recommendedName>
</protein>
<gene>
    <name evidence="6" type="ORF">FOMPIDRAFT_1132519</name>
</gene>
<dbReference type="HOGENOM" id="CLU_019364_1_0_1"/>
<dbReference type="Pfam" id="PF07859">
    <property type="entry name" value="Abhydrolase_3"/>
    <property type="match status" value="1"/>
</dbReference>
<dbReference type="InterPro" id="IPR033140">
    <property type="entry name" value="Lipase_GDXG_put_SER_AS"/>
</dbReference>
<dbReference type="STRING" id="743788.S8DRV5"/>
<evidence type="ECO:0000256" key="4">
    <source>
        <dbReference type="SAM" id="Phobius"/>
    </source>
</evidence>
<reference evidence="6 7" key="1">
    <citation type="journal article" date="2012" name="Science">
        <title>The Paleozoic origin of enzymatic lignin decomposition reconstructed from 31 fungal genomes.</title>
        <authorList>
            <person name="Floudas D."/>
            <person name="Binder M."/>
            <person name="Riley R."/>
            <person name="Barry K."/>
            <person name="Blanchette R.A."/>
            <person name="Henrissat B."/>
            <person name="Martinez A.T."/>
            <person name="Otillar R."/>
            <person name="Spatafora J.W."/>
            <person name="Yadav J.S."/>
            <person name="Aerts A."/>
            <person name="Benoit I."/>
            <person name="Boyd A."/>
            <person name="Carlson A."/>
            <person name="Copeland A."/>
            <person name="Coutinho P.M."/>
            <person name="de Vries R.P."/>
            <person name="Ferreira P."/>
            <person name="Findley K."/>
            <person name="Foster B."/>
            <person name="Gaskell J."/>
            <person name="Glotzer D."/>
            <person name="Gorecki P."/>
            <person name="Heitman J."/>
            <person name="Hesse C."/>
            <person name="Hori C."/>
            <person name="Igarashi K."/>
            <person name="Jurgens J.A."/>
            <person name="Kallen N."/>
            <person name="Kersten P."/>
            <person name="Kohler A."/>
            <person name="Kuees U."/>
            <person name="Kumar T.K.A."/>
            <person name="Kuo A."/>
            <person name="LaButti K."/>
            <person name="Larrondo L.F."/>
            <person name="Lindquist E."/>
            <person name="Ling A."/>
            <person name="Lombard V."/>
            <person name="Lucas S."/>
            <person name="Lundell T."/>
            <person name="Martin R."/>
            <person name="McLaughlin D.J."/>
            <person name="Morgenstern I."/>
            <person name="Morin E."/>
            <person name="Murat C."/>
            <person name="Nagy L.G."/>
            <person name="Nolan M."/>
            <person name="Ohm R.A."/>
            <person name="Patyshakuliyeva A."/>
            <person name="Rokas A."/>
            <person name="Ruiz-Duenas F.J."/>
            <person name="Sabat G."/>
            <person name="Salamov A."/>
            <person name="Samejima M."/>
            <person name="Schmutz J."/>
            <person name="Slot J.C."/>
            <person name="St John F."/>
            <person name="Stenlid J."/>
            <person name="Sun H."/>
            <person name="Sun S."/>
            <person name="Syed K."/>
            <person name="Tsang A."/>
            <person name="Wiebenga A."/>
            <person name="Young D."/>
            <person name="Pisabarro A."/>
            <person name="Eastwood D.C."/>
            <person name="Martin F."/>
            <person name="Cullen D."/>
            <person name="Grigoriev I.V."/>
            <person name="Hibbett D.S."/>
        </authorList>
    </citation>
    <scope>NUCLEOTIDE SEQUENCE</scope>
    <source>
        <strain evidence="7">FP-58527</strain>
    </source>
</reference>
<accession>S8DRV5</accession>
<feature type="transmembrane region" description="Helical" evidence="4">
    <location>
        <begin position="20"/>
        <end position="45"/>
    </location>
</feature>
<dbReference type="PANTHER" id="PTHR48081">
    <property type="entry name" value="AB HYDROLASE SUPERFAMILY PROTEIN C4A8.06C"/>
    <property type="match status" value="1"/>
</dbReference>
<organism evidence="6 7">
    <name type="scientific">Fomitopsis schrenkii</name>
    <name type="common">Brown rot fungus</name>
    <dbReference type="NCBI Taxonomy" id="2126942"/>
    <lineage>
        <taxon>Eukaryota</taxon>
        <taxon>Fungi</taxon>
        <taxon>Dikarya</taxon>
        <taxon>Basidiomycota</taxon>
        <taxon>Agaricomycotina</taxon>
        <taxon>Agaricomycetes</taxon>
        <taxon>Polyporales</taxon>
        <taxon>Fomitopsis</taxon>
    </lineage>
</organism>
<keyword evidence="4" id="KW-0472">Membrane</keyword>
<evidence type="ECO:0000256" key="2">
    <source>
        <dbReference type="ARBA" id="ARBA00022801"/>
    </source>
</evidence>
<feature type="domain" description="Alpha/beta hydrolase fold-3" evidence="5">
    <location>
        <begin position="148"/>
        <end position="384"/>
    </location>
</feature>
<keyword evidence="4" id="KW-0812">Transmembrane</keyword>
<dbReference type="GO" id="GO:0016787">
    <property type="term" value="F:hydrolase activity"/>
    <property type="evidence" value="ECO:0007669"/>
    <property type="project" value="UniProtKB-KW"/>
</dbReference>
<dbReference type="EMBL" id="KE504208">
    <property type="protein sequence ID" value="EPS95402.1"/>
    <property type="molecule type" value="Genomic_DNA"/>
</dbReference>
<dbReference type="eggNOG" id="ENOG502S05E">
    <property type="taxonomic scope" value="Eukaryota"/>
</dbReference>
<keyword evidence="7" id="KW-1185">Reference proteome</keyword>
<feature type="active site" evidence="3">
    <location>
        <position position="236"/>
    </location>
</feature>
<dbReference type="InterPro" id="IPR029058">
    <property type="entry name" value="AB_hydrolase_fold"/>
</dbReference>
<dbReference type="OrthoDB" id="2152029at2759"/>
<sequence>MVDLAKAPFPYHRQPVKTLYLTYFALSTLFVRVPYWLFAASIPALRPRRDWPFKRAFIVPLMRATVRVLFTVGFPTAPDPADVQPTPKDIERGFVQLPPVDAELIVGEVKEIAEVNGVEAKATYGYWYKAKGVEGRGDHPAREGELVVLNFHGGGYCVETPSPSGMAAPGVCAGILSHCAPRVTRVFSAAYRLVSSDPFPRKNAFPAALLDALAAYRYLVHTLGVPPQNVVVAGDSAGGHLALTLARYLAGAGIAVLPPPGALLLTSPSVEWAVTHDGEGASWRGNWRTDVCMPFFETEYTARGLAGNLPPDAVRTNAWISPASRKLPEKTVEGLLSGLPRTLVIVGEGETPRDGMRTFRDRLVADIGEECVRYVEIEGATHDVIGVPWYDEHTEAAFRAIGDWTATL</sequence>
<evidence type="ECO:0000313" key="6">
    <source>
        <dbReference type="EMBL" id="EPS95402.1"/>
    </source>
</evidence>
<keyword evidence="2" id="KW-0378">Hydrolase</keyword>
<dbReference type="Gene3D" id="3.40.50.1820">
    <property type="entry name" value="alpha/beta hydrolase"/>
    <property type="match status" value="1"/>
</dbReference>
<dbReference type="PROSITE" id="PS01174">
    <property type="entry name" value="LIPASE_GDXG_SER"/>
    <property type="match status" value="1"/>
</dbReference>
<evidence type="ECO:0000259" key="5">
    <source>
        <dbReference type="Pfam" id="PF07859"/>
    </source>
</evidence>
<keyword evidence="4" id="KW-1133">Transmembrane helix</keyword>
<name>S8DRV5_FOMSC</name>
<evidence type="ECO:0000256" key="3">
    <source>
        <dbReference type="PROSITE-ProRule" id="PRU10038"/>
    </source>
</evidence>
<evidence type="ECO:0000313" key="7">
    <source>
        <dbReference type="Proteomes" id="UP000015241"/>
    </source>
</evidence>
<dbReference type="PANTHER" id="PTHR48081:SF8">
    <property type="entry name" value="ALPHA_BETA HYDROLASE FOLD-3 DOMAIN-CONTAINING PROTEIN-RELATED"/>
    <property type="match status" value="1"/>
</dbReference>
<dbReference type="InterPro" id="IPR050300">
    <property type="entry name" value="GDXG_lipolytic_enzyme"/>
</dbReference>
<comment type="similarity">
    <text evidence="1">Belongs to the 'GDXG' lipolytic enzyme family.</text>
</comment>
<dbReference type="AlphaFoldDB" id="S8DRV5"/>
<dbReference type="Proteomes" id="UP000015241">
    <property type="component" value="Unassembled WGS sequence"/>
</dbReference>
<dbReference type="InterPro" id="IPR013094">
    <property type="entry name" value="AB_hydrolase_3"/>
</dbReference>
<dbReference type="InParanoid" id="S8DRV5"/>
<evidence type="ECO:0000256" key="1">
    <source>
        <dbReference type="ARBA" id="ARBA00010515"/>
    </source>
</evidence>
<proteinExistence type="inferred from homology"/>